<evidence type="ECO:0000256" key="1">
    <source>
        <dbReference type="ARBA" id="ARBA00022741"/>
    </source>
</evidence>
<dbReference type="SMART" id="SM00382">
    <property type="entry name" value="AAA"/>
    <property type="match status" value="1"/>
</dbReference>
<dbReference type="Gene3D" id="1.10.8.60">
    <property type="match status" value="1"/>
</dbReference>
<keyword evidence="8" id="KW-1185">Reference proteome</keyword>
<dbReference type="Pfam" id="PF00158">
    <property type="entry name" value="Sigma54_activat"/>
    <property type="match status" value="1"/>
</dbReference>
<protein>
    <submittedName>
        <fullName evidence="7">Sigma 54-interacting transcriptional regulator</fullName>
    </submittedName>
</protein>
<evidence type="ECO:0000256" key="2">
    <source>
        <dbReference type="ARBA" id="ARBA00022840"/>
    </source>
</evidence>
<dbReference type="Pfam" id="PF16697">
    <property type="entry name" value="Yop-YscD_cpl"/>
    <property type="match status" value="1"/>
</dbReference>
<feature type="region of interest" description="Disordered" evidence="4">
    <location>
        <begin position="1"/>
        <end position="69"/>
    </location>
</feature>
<evidence type="ECO:0000259" key="5">
    <source>
        <dbReference type="PROSITE" id="PS50006"/>
    </source>
</evidence>
<evidence type="ECO:0000256" key="4">
    <source>
        <dbReference type="SAM" id="MobiDB-lite"/>
    </source>
</evidence>
<feature type="domain" description="FHA" evidence="5">
    <location>
        <begin position="112"/>
        <end position="161"/>
    </location>
</feature>
<dbReference type="PROSITE" id="PS50045">
    <property type="entry name" value="SIGMA54_INTERACT_4"/>
    <property type="match status" value="1"/>
</dbReference>
<accession>A0ABT5C8Q9</accession>
<dbReference type="InterPro" id="IPR032030">
    <property type="entry name" value="YscD_cytoplasmic_dom"/>
</dbReference>
<dbReference type="CDD" id="cd00060">
    <property type="entry name" value="FHA"/>
    <property type="match status" value="1"/>
</dbReference>
<dbReference type="RefSeq" id="WP_272099558.1">
    <property type="nucleotide sequence ID" value="NZ_JAQNDK010000003.1"/>
</dbReference>
<proteinExistence type="predicted"/>
<reference evidence="7 8" key="1">
    <citation type="submission" date="2023-01" db="EMBL/GenBank/DDBJ databases">
        <title>Minimal conservation of predation-associated metabolite biosynthetic gene clusters underscores biosynthetic potential of Myxococcota including descriptions for ten novel species: Archangium lansinium sp. nov., Myxococcus landrumus sp. nov., Nannocystis bai.</title>
        <authorList>
            <person name="Ahearne A."/>
            <person name="Stevens C."/>
            <person name="Dowd S."/>
        </authorList>
    </citation>
    <scope>NUCLEOTIDE SEQUENCE [LARGE SCALE GENOMIC DNA]</scope>
    <source>
        <strain evidence="7 8">WIWO2</strain>
    </source>
</reference>
<keyword evidence="1" id="KW-0547">Nucleotide-binding</keyword>
<feature type="domain" description="Sigma-54 factor interaction" evidence="6">
    <location>
        <begin position="200"/>
        <end position="425"/>
    </location>
</feature>
<keyword evidence="2" id="KW-0067">ATP-binding</keyword>
<evidence type="ECO:0000313" key="7">
    <source>
        <dbReference type="EMBL" id="MDC0682028.1"/>
    </source>
</evidence>
<dbReference type="SUPFAM" id="SSF52540">
    <property type="entry name" value="P-loop containing nucleoside triphosphate hydrolases"/>
    <property type="match status" value="1"/>
</dbReference>
<evidence type="ECO:0000259" key="6">
    <source>
        <dbReference type="PROSITE" id="PS50045"/>
    </source>
</evidence>
<dbReference type="InterPro" id="IPR008984">
    <property type="entry name" value="SMAD_FHA_dom_sf"/>
</dbReference>
<keyword evidence="3" id="KW-0238">DNA-binding</keyword>
<dbReference type="PANTHER" id="PTHR32071:SF117">
    <property type="entry name" value="PTS-DEPENDENT DIHYDROXYACETONE KINASE OPERON REGULATORY PROTEIN-RELATED"/>
    <property type="match status" value="1"/>
</dbReference>
<feature type="compositionally biased region" description="Low complexity" evidence="4">
    <location>
        <begin position="43"/>
        <end position="57"/>
    </location>
</feature>
<evidence type="ECO:0000256" key="3">
    <source>
        <dbReference type="ARBA" id="ARBA00023125"/>
    </source>
</evidence>
<dbReference type="Gene3D" id="3.40.50.300">
    <property type="entry name" value="P-loop containing nucleotide triphosphate hydrolases"/>
    <property type="match status" value="1"/>
</dbReference>
<dbReference type="PROSITE" id="PS00675">
    <property type="entry name" value="SIGMA54_INTERACT_1"/>
    <property type="match status" value="1"/>
</dbReference>
<dbReference type="SMART" id="SM00240">
    <property type="entry name" value="FHA"/>
    <property type="match status" value="1"/>
</dbReference>
<organism evidence="7 8">
    <name type="scientific">Sorangium atrum</name>
    <dbReference type="NCBI Taxonomy" id="2995308"/>
    <lineage>
        <taxon>Bacteria</taxon>
        <taxon>Pseudomonadati</taxon>
        <taxon>Myxococcota</taxon>
        <taxon>Polyangia</taxon>
        <taxon>Polyangiales</taxon>
        <taxon>Polyangiaceae</taxon>
        <taxon>Sorangium</taxon>
    </lineage>
</organism>
<dbReference type="InterPro" id="IPR027417">
    <property type="entry name" value="P-loop_NTPase"/>
</dbReference>
<comment type="caution">
    <text evidence="7">The sequence shown here is derived from an EMBL/GenBank/DDBJ whole genome shotgun (WGS) entry which is preliminary data.</text>
</comment>
<dbReference type="PROSITE" id="PS50006">
    <property type="entry name" value="FHA_DOMAIN"/>
    <property type="match status" value="1"/>
</dbReference>
<dbReference type="InterPro" id="IPR003593">
    <property type="entry name" value="AAA+_ATPase"/>
</dbReference>
<dbReference type="Pfam" id="PF25601">
    <property type="entry name" value="AAA_lid_14"/>
    <property type="match status" value="1"/>
</dbReference>
<name>A0ABT5C8Q9_9BACT</name>
<gene>
    <name evidence="7" type="ORF">POL72_30105</name>
</gene>
<dbReference type="Proteomes" id="UP001217485">
    <property type="component" value="Unassembled WGS sequence"/>
</dbReference>
<dbReference type="SUPFAM" id="SSF49879">
    <property type="entry name" value="SMAD/FHA domain"/>
    <property type="match status" value="1"/>
</dbReference>
<dbReference type="PANTHER" id="PTHR32071">
    <property type="entry name" value="TRANSCRIPTIONAL REGULATORY PROTEIN"/>
    <property type="match status" value="1"/>
</dbReference>
<dbReference type="Gene3D" id="2.60.200.20">
    <property type="match status" value="1"/>
</dbReference>
<sequence length="491" mass="52480">MPTTDLLDMDNAPTGSDHDSPSRPLTSAHRDRAASAPPPAPAAPHVALPGALAGAPGDRADPGVRGGESFSARDVTIDLVDDNDVLTTVWLRCEHPGGGAPVRIAVAPGAELTLGSAPAADVRLDDAAVSARHCRVAHRGASIEVTDLGSRNGVRVGGVRVRQAMLVPGGCFEIGRTAMCVESARKVPVIEEDGPPLPGLIGRSRPMRQLAAAARRVAPLQLPVLLRGESGTGKDVVARAIHAESTRADRPFVVLNAATILRELAESELFGHRRGAFTGAVRERQGAFVEANHGTLFLDEIAALSLEVQAKLLRVVEEGMVRPLGAERAMQINVRLIVATCEPLETLVAERCFRADLYERLAVCRIQLPALRDRPDDIPLLAEHLLASSEIGRRQLSPGALAALRAHRWQGNVRELRNVLIQAALRAHGRVLPEHITAVIADREPPVRRKITPADALRAFEEVGGNVSAAARLADIPRSTMRDLLRVAKDR</sequence>
<dbReference type="InterPro" id="IPR002078">
    <property type="entry name" value="Sigma_54_int"/>
</dbReference>
<evidence type="ECO:0000313" key="8">
    <source>
        <dbReference type="Proteomes" id="UP001217485"/>
    </source>
</evidence>
<dbReference type="InterPro" id="IPR000253">
    <property type="entry name" value="FHA_dom"/>
</dbReference>
<dbReference type="CDD" id="cd00009">
    <property type="entry name" value="AAA"/>
    <property type="match status" value="1"/>
</dbReference>
<dbReference type="EMBL" id="JAQNDK010000003">
    <property type="protein sequence ID" value="MDC0682028.1"/>
    <property type="molecule type" value="Genomic_DNA"/>
</dbReference>
<dbReference type="InterPro" id="IPR025662">
    <property type="entry name" value="Sigma_54_int_dom_ATP-bd_1"/>
</dbReference>
<dbReference type="InterPro" id="IPR058031">
    <property type="entry name" value="AAA_lid_NorR"/>
</dbReference>